<dbReference type="OrthoDB" id="351151at2157"/>
<dbReference type="Gene3D" id="3.20.20.370">
    <property type="entry name" value="Glycoside hydrolase/deacetylase"/>
    <property type="match status" value="1"/>
</dbReference>
<evidence type="ECO:0000313" key="2">
    <source>
        <dbReference type="EMBL" id="QLK26818.1"/>
    </source>
</evidence>
<dbReference type="Pfam" id="PF01522">
    <property type="entry name" value="Polysacc_deac_1"/>
    <property type="match status" value="1"/>
</dbReference>
<dbReference type="InterPro" id="IPR011330">
    <property type="entry name" value="Glyco_hydro/deAcase_b/a-brl"/>
</dbReference>
<feature type="domain" description="NodB homology" evidence="1">
    <location>
        <begin position="5"/>
        <end position="254"/>
    </location>
</feature>
<dbReference type="RefSeq" id="WP_180841989.1">
    <property type="nucleotide sequence ID" value="NZ_CP059154.1"/>
</dbReference>
<dbReference type="KEGG" id="nay:HYG81_04185"/>
<dbReference type="AlphaFoldDB" id="A0A7D6CPU1"/>
<dbReference type="SUPFAM" id="SSF88713">
    <property type="entry name" value="Glycoside hydrolase/deacetylase"/>
    <property type="match status" value="1"/>
</dbReference>
<dbReference type="GO" id="GO:0005975">
    <property type="term" value="P:carbohydrate metabolic process"/>
    <property type="evidence" value="ECO:0007669"/>
    <property type="project" value="InterPro"/>
</dbReference>
<keyword evidence="3" id="KW-1185">Reference proteome</keyword>
<evidence type="ECO:0000313" key="3">
    <source>
        <dbReference type="Proteomes" id="UP000510869"/>
    </source>
</evidence>
<dbReference type="Proteomes" id="UP000510869">
    <property type="component" value="Chromosome"/>
</dbReference>
<dbReference type="GeneID" id="56142376"/>
<evidence type="ECO:0000259" key="1">
    <source>
        <dbReference type="PROSITE" id="PS51677"/>
    </source>
</evidence>
<sequence length="254" mass="28565">MTNRTPLLVTIDVEGVVETGSCHSVDILDEVLADLSLPATMFVTPKVIRERTETVEQWIDDDHTVGLHIHPGRLGGDSDWLGEYGQDAIESFLEEGIAVFESNLGERPQTFRAGRWSFSDDLLRALAATGFEFDASHRPVDPCAPYTSHDVVELPLSVFGSSIFRSQFLPWNVETLPLSIDALLASSFRSIACYIATWRILATEQPYLMVGLHDYDLTSRSRRGRVERYLARVSEFTTPVTIDEFETRMAEQNH</sequence>
<dbReference type="InterPro" id="IPR002509">
    <property type="entry name" value="NODB_dom"/>
</dbReference>
<dbReference type="GO" id="GO:0016810">
    <property type="term" value="F:hydrolase activity, acting on carbon-nitrogen (but not peptide) bonds"/>
    <property type="evidence" value="ECO:0007669"/>
    <property type="project" value="InterPro"/>
</dbReference>
<name>A0A7D6CPU1_9EURY</name>
<protein>
    <submittedName>
        <fullName evidence="2">Polysaccharide deacetylase family protein</fullName>
    </submittedName>
</protein>
<organism evidence="2 3">
    <name type="scientific">Natrinema zhouii</name>
    <dbReference type="NCBI Taxonomy" id="1710539"/>
    <lineage>
        <taxon>Archaea</taxon>
        <taxon>Methanobacteriati</taxon>
        <taxon>Methanobacteriota</taxon>
        <taxon>Stenosarchaea group</taxon>
        <taxon>Halobacteria</taxon>
        <taxon>Halobacteriales</taxon>
        <taxon>Natrialbaceae</taxon>
        <taxon>Natrinema</taxon>
    </lineage>
</organism>
<accession>A0A7D6CPU1</accession>
<dbReference type="PROSITE" id="PS51677">
    <property type="entry name" value="NODB"/>
    <property type="match status" value="1"/>
</dbReference>
<dbReference type="EMBL" id="CP059154">
    <property type="protein sequence ID" value="QLK26818.1"/>
    <property type="molecule type" value="Genomic_DNA"/>
</dbReference>
<gene>
    <name evidence="2" type="ORF">HYG81_04185</name>
</gene>
<proteinExistence type="predicted"/>
<reference evidence="2 3" key="1">
    <citation type="submission" date="2020-07" db="EMBL/GenBank/DDBJ databases">
        <title>Natrinema (YPL30) sp. nov. and Haloterrigena xxxxxx (YPL8) sp. nov., isolated from a salt mine.</title>
        <authorList>
            <person name="Cui H."/>
        </authorList>
    </citation>
    <scope>NUCLEOTIDE SEQUENCE [LARGE SCALE GENOMIC DNA]</scope>
    <source>
        <strain evidence="2 3">YPL13</strain>
    </source>
</reference>